<dbReference type="AlphaFoldDB" id="A0A1V6QYT9"/>
<accession>A0A1V6QYT9</accession>
<gene>
    <name evidence="1" type="ORF">PENSOL_c026G03424</name>
</gene>
<evidence type="ECO:0000313" key="1">
    <source>
        <dbReference type="EMBL" id="OQD94348.1"/>
    </source>
</evidence>
<dbReference type="Proteomes" id="UP000191612">
    <property type="component" value="Unassembled WGS sequence"/>
</dbReference>
<comment type="caution">
    <text evidence="1">The sequence shown here is derived from an EMBL/GenBank/DDBJ whole genome shotgun (WGS) entry which is preliminary data.</text>
</comment>
<name>A0A1V6QYT9_9EURO</name>
<dbReference type="STRING" id="60172.A0A1V6QYT9"/>
<organism evidence="1 2">
    <name type="scientific">Penicillium solitum</name>
    <dbReference type="NCBI Taxonomy" id="60172"/>
    <lineage>
        <taxon>Eukaryota</taxon>
        <taxon>Fungi</taxon>
        <taxon>Dikarya</taxon>
        <taxon>Ascomycota</taxon>
        <taxon>Pezizomycotina</taxon>
        <taxon>Eurotiomycetes</taxon>
        <taxon>Eurotiomycetidae</taxon>
        <taxon>Eurotiales</taxon>
        <taxon>Aspergillaceae</taxon>
        <taxon>Penicillium</taxon>
    </lineage>
</organism>
<proteinExistence type="predicted"/>
<protein>
    <submittedName>
        <fullName evidence="1">Uncharacterized protein</fullName>
    </submittedName>
</protein>
<dbReference type="EMBL" id="MDYO01000026">
    <property type="protein sequence ID" value="OQD94348.1"/>
    <property type="molecule type" value="Genomic_DNA"/>
</dbReference>
<keyword evidence="2" id="KW-1185">Reference proteome</keyword>
<evidence type="ECO:0000313" key="2">
    <source>
        <dbReference type="Proteomes" id="UP000191612"/>
    </source>
</evidence>
<reference evidence="2" key="1">
    <citation type="journal article" date="2017" name="Nat. Microbiol.">
        <title>Global analysis of biosynthetic gene clusters reveals vast potential of secondary metabolite production in Penicillium species.</title>
        <authorList>
            <person name="Nielsen J.C."/>
            <person name="Grijseels S."/>
            <person name="Prigent S."/>
            <person name="Ji B."/>
            <person name="Dainat J."/>
            <person name="Nielsen K.F."/>
            <person name="Frisvad J.C."/>
            <person name="Workman M."/>
            <person name="Nielsen J."/>
        </authorList>
    </citation>
    <scope>NUCLEOTIDE SEQUENCE [LARGE SCALE GENOMIC DNA]</scope>
    <source>
        <strain evidence="2">IBT 29525</strain>
    </source>
</reference>
<sequence>MECQSQLSAPQCVQAVGNINTYARYTSNTTRARTTVASFINPNATRTANYSTTNPFWSFPSDLTTTSTWTPDSAYLASLATYTLCDQVNSRVCYLPVNGSFPTTGYNFSITLTDASSVGISTVFTSSQTASPHASSMVTTATSTTTVATPTSTVSEIRLCGPSNSEWTCLGS</sequence>